<dbReference type="Proteomes" id="UP000242444">
    <property type="component" value="Unassembled WGS sequence"/>
</dbReference>
<evidence type="ECO:0000256" key="2">
    <source>
        <dbReference type="HAMAP-Rule" id="MF_00048"/>
    </source>
</evidence>
<dbReference type="HAMAP" id="MF_00048">
    <property type="entry name" value="UPF0102"/>
    <property type="match status" value="1"/>
</dbReference>
<name>A0A263D9S5_9PSEU</name>
<dbReference type="NCBIfam" id="NF009150">
    <property type="entry name" value="PRK12497.1-3"/>
    <property type="match status" value="1"/>
</dbReference>
<dbReference type="Pfam" id="PF02021">
    <property type="entry name" value="UPF0102"/>
    <property type="match status" value="1"/>
</dbReference>
<dbReference type="PANTHER" id="PTHR34039">
    <property type="entry name" value="UPF0102 PROTEIN YRAN"/>
    <property type="match status" value="1"/>
</dbReference>
<organism evidence="3 4">
    <name type="scientific">Amycolatopsis antarctica</name>
    <dbReference type="NCBI Taxonomy" id="1854586"/>
    <lineage>
        <taxon>Bacteria</taxon>
        <taxon>Bacillati</taxon>
        <taxon>Actinomycetota</taxon>
        <taxon>Actinomycetes</taxon>
        <taxon>Pseudonocardiales</taxon>
        <taxon>Pseudonocardiaceae</taxon>
        <taxon>Amycolatopsis</taxon>
    </lineage>
</organism>
<dbReference type="PANTHER" id="PTHR34039:SF1">
    <property type="entry name" value="UPF0102 PROTEIN YRAN"/>
    <property type="match status" value="1"/>
</dbReference>
<dbReference type="InterPro" id="IPR003509">
    <property type="entry name" value="UPF0102_YraN-like"/>
</dbReference>
<evidence type="ECO:0000313" key="4">
    <source>
        <dbReference type="Proteomes" id="UP000242444"/>
    </source>
</evidence>
<dbReference type="Gene3D" id="3.40.1350.10">
    <property type="match status" value="1"/>
</dbReference>
<evidence type="ECO:0000313" key="3">
    <source>
        <dbReference type="EMBL" id="OZM74226.1"/>
    </source>
</evidence>
<protein>
    <recommendedName>
        <fullName evidence="2">UPF0102 protein CFN78_07700</fullName>
    </recommendedName>
</protein>
<dbReference type="AlphaFoldDB" id="A0A263D9S5"/>
<dbReference type="CDD" id="cd20736">
    <property type="entry name" value="PoNe_Nuclease"/>
    <property type="match status" value="1"/>
</dbReference>
<dbReference type="NCBIfam" id="NF009154">
    <property type="entry name" value="PRK12497.3-3"/>
    <property type="match status" value="1"/>
</dbReference>
<dbReference type="SUPFAM" id="SSF52980">
    <property type="entry name" value="Restriction endonuclease-like"/>
    <property type="match status" value="1"/>
</dbReference>
<dbReference type="FunCoup" id="A0A263D9S5">
    <property type="interactions" value="18"/>
</dbReference>
<dbReference type="OrthoDB" id="9794876at2"/>
<comment type="similarity">
    <text evidence="1 2">Belongs to the UPF0102 family.</text>
</comment>
<dbReference type="InParanoid" id="A0A263D9S5"/>
<evidence type="ECO:0000256" key="1">
    <source>
        <dbReference type="ARBA" id="ARBA00006738"/>
    </source>
</evidence>
<dbReference type="InterPro" id="IPR011856">
    <property type="entry name" value="tRNA_endonuc-like_dom_sf"/>
</dbReference>
<reference evidence="3 4" key="1">
    <citation type="submission" date="2017-07" db="EMBL/GenBank/DDBJ databases">
        <title>Amycolatopsis antarcticus sp. nov., isolated from the surface of an Antarcticus brown macroalga.</title>
        <authorList>
            <person name="Wang J."/>
            <person name="Leiva S."/>
            <person name="Huang J."/>
            <person name="Huang Y."/>
        </authorList>
    </citation>
    <scope>NUCLEOTIDE SEQUENCE [LARGE SCALE GENOMIC DNA]</scope>
    <source>
        <strain evidence="3 4">AU-G6</strain>
    </source>
</reference>
<accession>A0A263D9S5</accession>
<dbReference type="InterPro" id="IPR011335">
    <property type="entry name" value="Restrct_endonuc-II-like"/>
</dbReference>
<comment type="caution">
    <text evidence="3">The sequence shown here is derived from an EMBL/GenBank/DDBJ whole genome shotgun (WGS) entry which is preliminary data.</text>
</comment>
<dbReference type="NCBIfam" id="TIGR00252">
    <property type="entry name" value="YraN family protein"/>
    <property type="match status" value="1"/>
</dbReference>
<sequence length="129" mass="14208">MAEASSARGGRTTGSQELGRRGEDLAAEYLHGLGLVLLSRNWRCREGELDLIVTDGRTLVVCEVKTRSGRAFGHPAEAVTPEKVARIRRIACRWMSAHHVRWCPVRFDVVAIDWPHGGAPSVQHIPGAF</sequence>
<keyword evidence="4" id="KW-1185">Reference proteome</keyword>
<dbReference type="EMBL" id="NKYE01000003">
    <property type="protein sequence ID" value="OZM74226.1"/>
    <property type="molecule type" value="Genomic_DNA"/>
</dbReference>
<gene>
    <name evidence="3" type="ORF">CFN78_07700</name>
</gene>
<dbReference type="GO" id="GO:0003676">
    <property type="term" value="F:nucleic acid binding"/>
    <property type="evidence" value="ECO:0007669"/>
    <property type="project" value="InterPro"/>
</dbReference>
<dbReference type="RefSeq" id="WP_094861981.1">
    <property type="nucleotide sequence ID" value="NZ_NKYE01000003.1"/>
</dbReference>
<proteinExistence type="inferred from homology"/>